<protein>
    <submittedName>
        <fullName evidence="4">Glycine dehydrogenase</fullName>
    </submittedName>
</protein>
<dbReference type="AlphaFoldDB" id="A0A0E9LVA3"/>
<dbReference type="InterPro" id="IPR020581">
    <property type="entry name" value="GDC_P"/>
</dbReference>
<name>A0A0E9LVA3_9BACT</name>
<evidence type="ECO:0000259" key="3">
    <source>
        <dbReference type="Pfam" id="PF02347"/>
    </source>
</evidence>
<proteinExistence type="predicted"/>
<comment type="function">
    <text evidence="1">The glycine cleavage system catalyzes the degradation of glycine. The P protein binds the alpha-amino group of glycine through its pyridoxal phosphate cofactor; CO(2) is released and the remaining methylamine moiety is then transferred to the lipoamide cofactor of the H protein.</text>
</comment>
<dbReference type="GO" id="GO:0019464">
    <property type="term" value="P:glycine decarboxylation via glycine cleavage system"/>
    <property type="evidence" value="ECO:0007669"/>
    <property type="project" value="TreeGrafter"/>
</dbReference>
<dbReference type="PANTHER" id="PTHR11773">
    <property type="entry name" value="GLYCINE DEHYDROGENASE, DECARBOXYLATING"/>
    <property type="match status" value="1"/>
</dbReference>
<dbReference type="GO" id="GO:0005829">
    <property type="term" value="C:cytosol"/>
    <property type="evidence" value="ECO:0007669"/>
    <property type="project" value="TreeGrafter"/>
</dbReference>
<dbReference type="SUPFAM" id="SSF53383">
    <property type="entry name" value="PLP-dependent transferases"/>
    <property type="match status" value="1"/>
</dbReference>
<dbReference type="EMBL" id="BAZW01000009">
    <property type="protein sequence ID" value="GAO29497.1"/>
    <property type="molecule type" value="Genomic_DNA"/>
</dbReference>
<dbReference type="InterPro" id="IPR049315">
    <property type="entry name" value="GDC-P_N"/>
</dbReference>
<sequence>MSQFQFVNRHVGPRKEEADTMLKKLGVSSLDELIVQAVPDSIRMDRPLNLTDGMTEDVFLKHIWKLASKNKVLKTYIGMGYYGTLTPSVIIRNVLENPVWYTSYTPYQAEISQGRLEALLNFQTMITELTAMDIANASLLDEATAMAEAMIMMYNTRSRSQVKANINTCLADEAIWPQTRAVIETRALGLGIDLEFVASDQMVFDRDRHFGLILQYPDGAGRVSDYAVLVKQVHEAEGKVAVATDLLALTILTPPGEWGADIVVGSSQRMGVPMAYGGPHAAFLLPGRN</sequence>
<dbReference type="InterPro" id="IPR015424">
    <property type="entry name" value="PyrdxlP-dep_Trfase"/>
</dbReference>
<dbReference type="InterPro" id="IPR015421">
    <property type="entry name" value="PyrdxlP-dep_Trfase_major"/>
</dbReference>
<evidence type="ECO:0000313" key="4">
    <source>
        <dbReference type="EMBL" id="GAO29497.1"/>
    </source>
</evidence>
<dbReference type="GO" id="GO:0004375">
    <property type="term" value="F:glycine dehydrogenase (decarboxylating) activity"/>
    <property type="evidence" value="ECO:0007669"/>
    <property type="project" value="InterPro"/>
</dbReference>
<evidence type="ECO:0000256" key="1">
    <source>
        <dbReference type="ARBA" id="ARBA00003788"/>
    </source>
</evidence>
<dbReference type="GO" id="GO:0005960">
    <property type="term" value="C:glycine cleavage complex"/>
    <property type="evidence" value="ECO:0007669"/>
    <property type="project" value="TreeGrafter"/>
</dbReference>
<dbReference type="Proteomes" id="UP000032900">
    <property type="component" value="Unassembled WGS sequence"/>
</dbReference>
<reference evidence="4 5" key="1">
    <citation type="journal article" date="2015" name="Microbes Environ.">
        <title>Distribution and evolution of nitrogen fixation genes in the phylum bacteroidetes.</title>
        <authorList>
            <person name="Inoue J."/>
            <person name="Oshima K."/>
            <person name="Suda W."/>
            <person name="Sakamoto M."/>
            <person name="Iino T."/>
            <person name="Noda S."/>
            <person name="Hongoh Y."/>
            <person name="Hattori M."/>
            <person name="Ohkuma M."/>
        </authorList>
    </citation>
    <scope>NUCLEOTIDE SEQUENCE [LARGE SCALE GENOMIC DNA]</scope>
    <source>
        <strain evidence="4">JCM 15548</strain>
    </source>
</reference>
<organism evidence="4 5">
    <name type="scientific">Geofilum rubicundum JCM 15548</name>
    <dbReference type="NCBI Taxonomy" id="1236989"/>
    <lineage>
        <taxon>Bacteria</taxon>
        <taxon>Pseudomonadati</taxon>
        <taxon>Bacteroidota</taxon>
        <taxon>Bacteroidia</taxon>
        <taxon>Marinilabiliales</taxon>
        <taxon>Marinilabiliaceae</taxon>
        <taxon>Geofilum</taxon>
    </lineage>
</organism>
<dbReference type="GO" id="GO:0030170">
    <property type="term" value="F:pyridoxal phosphate binding"/>
    <property type="evidence" value="ECO:0007669"/>
    <property type="project" value="TreeGrafter"/>
</dbReference>
<dbReference type="Pfam" id="PF02347">
    <property type="entry name" value="GDC-P"/>
    <property type="match status" value="1"/>
</dbReference>
<evidence type="ECO:0000256" key="2">
    <source>
        <dbReference type="ARBA" id="ARBA00023002"/>
    </source>
</evidence>
<comment type="caution">
    <text evidence="4">The sequence shown here is derived from an EMBL/GenBank/DDBJ whole genome shotgun (WGS) entry which is preliminary data.</text>
</comment>
<gene>
    <name evidence="4" type="ORF">JCM15548_11687</name>
</gene>
<dbReference type="GO" id="GO:0016594">
    <property type="term" value="F:glycine binding"/>
    <property type="evidence" value="ECO:0007669"/>
    <property type="project" value="TreeGrafter"/>
</dbReference>
<accession>A0A0E9LVA3</accession>
<keyword evidence="2" id="KW-0560">Oxidoreductase</keyword>
<dbReference type="PANTHER" id="PTHR11773:SF1">
    <property type="entry name" value="GLYCINE DEHYDROGENASE (DECARBOXYLATING), MITOCHONDRIAL"/>
    <property type="match status" value="1"/>
</dbReference>
<keyword evidence="5" id="KW-1185">Reference proteome</keyword>
<dbReference type="STRING" id="1236989.JCM15548_11687"/>
<dbReference type="Gene3D" id="3.40.640.10">
    <property type="entry name" value="Type I PLP-dependent aspartate aminotransferase-like (Major domain)"/>
    <property type="match status" value="1"/>
</dbReference>
<feature type="domain" description="Glycine cleavage system P-protein N-terminal" evidence="3">
    <location>
        <begin position="8"/>
        <end position="284"/>
    </location>
</feature>
<evidence type="ECO:0000313" key="5">
    <source>
        <dbReference type="Proteomes" id="UP000032900"/>
    </source>
</evidence>